<dbReference type="InterPro" id="IPR011990">
    <property type="entry name" value="TPR-like_helical_dom_sf"/>
</dbReference>
<dbReference type="InterPro" id="IPR019734">
    <property type="entry name" value="TPR_rpt"/>
</dbReference>
<dbReference type="Proteomes" id="UP001596978">
    <property type="component" value="Unassembled WGS sequence"/>
</dbReference>
<evidence type="ECO:0000256" key="1">
    <source>
        <dbReference type="PROSITE-ProRule" id="PRU00339"/>
    </source>
</evidence>
<evidence type="ECO:0000313" key="5">
    <source>
        <dbReference type="Proteomes" id="UP001596978"/>
    </source>
</evidence>
<dbReference type="SUPFAM" id="SSF48452">
    <property type="entry name" value="TPR-like"/>
    <property type="match status" value="1"/>
</dbReference>
<evidence type="ECO:0000256" key="3">
    <source>
        <dbReference type="SAM" id="Phobius"/>
    </source>
</evidence>
<evidence type="ECO:0000313" key="4">
    <source>
        <dbReference type="EMBL" id="MFD0861339.1"/>
    </source>
</evidence>
<feature type="transmembrane region" description="Helical" evidence="3">
    <location>
        <begin position="50"/>
        <end position="69"/>
    </location>
</feature>
<keyword evidence="5" id="KW-1185">Reference proteome</keyword>
<dbReference type="Gene3D" id="1.25.40.10">
    <property type="entry name" value="Tetratricopeptide repeat domain"/>
    <property type="match status" value="1"/>
</dbReference>
<evidence type="ECO:0000256" key="2">
    <source>
        <dbReference type="SAM" id="MobiDB-lite"/>
    </source>
</evidence>
<dbReference type="EMBL" id="JBHTJH010000004">
    <property type="protein sequence ID" value="MFD0861339.1"/>
    <property type="molecule type" value="Genomic_DNA"/>
</dbReference>
<dbReference type="SMART" id="SM00028">
    <property type="entry name" value="TPR"/>
    <property type="match status" value="3"/>
</dbReference>
<dbReference type="Pfam" id="PF13181">
    <property type="entry name" value="TPR_8"/>
    <property type="match status" value="1"/>
</dbReference>
<feature type="compositionally biased region" description="Basic residues" evidence="2">
    <location>
        <begin position="1"/>
        <end position="13"/>
    </location>
</feature>
<feature type="region of interest" description="Disordered" evidence="2">
    <location>
        <begin position="1"/>
        <end position="22"/>
    </location>
</feature>
<gene>
    <name evidence="4" type="ORF">ACFQ1M_03900</name>
</gene>
<protein>
    <submittedName>
        <fullName evidence="4">Tol-pal system YbgF family protein</fullName>
    </submittedName>
</protein>
<comment type="caution">
    <text evidence="4">The sequence shown here is derived from an EMBL/GenBank/DDBJ whole genome shotgun (WGS) entry which is preliminary data.</text>
</comment>
<feature type="repeat" description="TPR" evidence="1">
    <location>
        <begin position="167"/>
        <end position="200"/>
    </location>
</feature>
<accession>A0ABW3CVL6</accession>
<keyword evidence="3" id="KW-1133">Transmembrane helix</keyword>
<keyword evidence="1" id="KW-0802">TPR repeat</keyword>
<name>A0ABW3CVL6_9FLAO</name>
<keyword evidence="3" id="KW-0812">Transmembrane</keyword>
<dbReference type="PROSITE" id="PS50005">
    <property type="entry name" value="TPR"/>
    <property type="match status" value="1"/>
</dbReference>
<proteinExistence type="predicted"/>
<keyword evidence="3" id="KW-0472">Membrane</keyword>
<organism evidence="4 5">
    <name type="scientific">Sungkyunkwania multivorans</name>
    <dbReference type="NCBI Taxonomy" id="1173618"/>
    <lineage>
        <taxon>Bacteria</taxon>
        <taxon>Pseudomonadati</taxon>
        <taxon>Bacteroidota</taxon>
        <taxon>Flavobacteriia</taxon>
        <taxon>Flavobacteriales</taxon>
        <taxon>Flavobacteriaceae</taxon>
        <taxon>Sungkyunkwania</taxon>
    </lineage>
</organism>
<dbReference type="RefSeq" id="WP_386404166.1">
    <property type="nucleotide sequence ID" value="NZ_JBHTJH010000004.1"/>
</dbReference>
<dbReference type="Pfam" id="PF13432">
    <property type="entry name" value="TPR_16"/>
    <property type="match status" value="1"/>
</dbReference>
<reference evidence="5" key="1">
    <citation type="journal article" date="2019" name="Int. J. Syst. Evol. Microbiol.">
        <title>The Global Catalogue of Microorganisms (GCM) 10K type strain sequencing project: providing services to taxonomists for standard genome sequencing and annotation.</title>
        <authorList>
            <consortium name="The Broad Institute Genomics Platform"/>
            <consortium name="The Broad Institute Genome Sequencing Center for Infectious Disease"/>
            <person name="Wu L."/>
            <person name="Ma J."/>
        </authorList>
    </citation>
    <scope>NUCLEOTIDE SEQUENCE [LARGE SCALE GENOMIC DNA]</scope>
    <source>
        <strain evidence="5">CCUG 62952</strain>
    </source>
</reference>
<sequence length="253" mass="28122">MATYKKRGYKPKNKKEEAQLEEMESTTAEVFSTLDESASKTEEWVAKNQNYILGFISLVALAVLGYLGYDQFVQKPKELEATNEMYQAQKYFEQALAGANKDSLFTLSLEGAEGKYGFLEIIEKYAGTDAANVANYSAGIAYLNMNDYEKAVEYLSEFESDDAILGALAKGGIGDAFSQLGQNAEALDYYERAASHDQNDLITPRYLFKAGVVAMELGNKDKALALFNKIKDEYPNSEEGRTIDIFIGKVENL</sequence>